<dbReference type="InterPro" id="IPR036390">
    <property type="entry name" value="WH_DNA-bd_sf"/>
</dbReference>
<evidence type="ECO:0000313" key="5">
    <source>
        <dbReference type="EMBL" id="KFN50386.1"/>
    </source>
</evidence>
<dbReference type="Pfam" id="PF03965">
    <property type="entry name" value="Penicillinase_R"/>
    <property type="match status" value="1"/>
</dbReference>
<protein>
    <submittedName>
        <fullName evidence="5">Uncharacterized protein</fullName>
    </submittedName>
</protein>
<dbReference type="RefSeq" id="WP_026817744.1">
    <property type="nucleotide sequence ID" value="NZ_AWXU01000020.1"/>
</dbReference>
<keyword evidence="2" id="KW-0805">Transcription regulation</keyword>
<keyword evidence="6" id="KW-1185">Reference proteome</keyword>
<dbReference type="STRING" id="1121013.GCA_000426365_01895"/>
<evidence type="ECO:0000313" key="6">
    <source>
        <dbReference type="Proteomes" id="UP000029391"/>
    </source>
</evidence>
<dbReference type="InterPro" id="IPR036388">
    <property type="entry name" value="WH-like_DNA-bd_sf"/>
</dbReference>
<dbReference type="Gene3D" id="1.10.4040.10">
    <property type="entry name" value="Penicillinase repressor domain"/>
    <property type="match status" value="1"/>
</dbReference>
<dbReference type="Gene3D" id="1.10.10.10">
    <property type="entry name" value="Winged helix-like DNA-binding domain superfamily/Winged helix DNA-binding domain"/>
    <property type="match status" value="1"/>
</dbReference>
<keyword evidence="3" id="KW-0238">DNA-binding</keyword>
<dbReference type="OrthoDB" id="279010at2"/>
<comment type="similarity">
    <text evidence="1">Belongs to the BlaI transcriptional regulatory family.</text>
</comment>
<sequence length="122" mass="13653">MQISDAESVVMEVLWRTSPRGSDEIIAELAREPGWHASTVKTLLNRLVRKGALAVERDGRRFLYTPVLRRAAWVAGQSRGLLDRLFDGRLAPLVAHLADARALSADDIAELKRLVENLDDEH</sequence>
<evidence type="ECO:0000256" key="3">
    <source>
        <dbReference type="ARBA" id="ARBA00023125"/>
    </source>
</evidence>
<name>A0A091BF69_9GAMM</name>
<dbReference type="eggNOG" id="COG3682">
    <property type="taxonomic scope" value="Bacteria"/>
</dbReference>
<evidence type="ECO:0000256" key="4">
    <source>
        <dbReference type="ARBA" id="ARBA00023163"/>
    </source>
</evidence>
<dbReference type="InterPro" id="IPR005650">
    <property type="entry name" value="BlaI_family"/>
</dbReference>
<dbReference type="GO" id="GO:0003677">
    <property type="term" value="F:DNA binding"/>
    <property type="evidence" value="ECO:0007669"/>
    <property type="project" value="UniProtKB-KW"/>
</dbReference>
<comment type="caution">
    <text evidence="5">The sequence shown here is derived from an EMBL/GenBank/DDBJ whole genome shotgun (WGS) entry which is preliminary data.</text>
</comment>
<accession>A0A091BF69</accession>
<dbReference type="PIRSF" id="PIRSF019455">
    <property type="entry name" value="CopR_AtkY"/>
    <property type="match status" value="1"/>
</dbReference>
<proteinExistence type="inferred from homology"/>
<dbReference type="GO" id="GO:0045892">
    <property type="term" value="P:negative regulation of DNA-templated transcription"/>
    <property type="evidence" value="ECO:0007669"/>
    <property type="project" value="InterPro"/>
</dbReference>
<organism evidence="5 6">
    <name type="scientific">Arenimonas composti TR7-09 = DSM 18010</name>
    <dbReference type="NCBI Taxonomy" id="1121013"/>
    <lineage>
        <taxon>Bacteria</taxon>
        <taxon>Pseudomonadati</taxon>
        <taxon>Pseudomonadota</taxon>
        <taxon>Gammaproteobacteria</taxon>
        <taxon>Lysobacterales</taxon>
        <taxon>Lysobacteraceae</taxon>
        <taxon>Arenimonas</taxon>
    </lineage>
</organism>
<evidence type="ECO:0000256" key="1">
    <source>
        <dbReference type="ARBA" id="ARBA00011046"/>
    </source>
</evidence>
<dbReference type="SUPFAM" id="SSF46785">
    <property type="entry name" value="Winged helix' DNA-binding domain"/>
    <property type="match status" value="1"/>
</dbReference>
<dbReference type="Proteomes" id="UP000029391">
    <property type="component" value="Unassembled WGS sequence"/>
</dbReference>
<dbReference type="AlphaFoldDB" id="A0A091BF69"/>
<reference evidence="5 6" key="1">
    <citation type="submission" date="2013-09" db="EMBL/GenBank/DDBJ databases">
        <title>Genome sequencing of Arenimonas composti.</title>
        <authorList>
            <person name="Chen F."/>
            <person name="Wang G."/>
        </authorList>
    </citation>
    <scope>NUCLEOTIDE SEQUENCE [LARGE SCALE GENOMIC DNA]</scope>
    <source>
        <strain evidence="5 6">TR7-09</strain>
    </source>
</reference>
<keyword evidence="4" id="KW-0804">Transcription</keyword>
<dbReference type="EMBL" id="AWXU01000020">
    <property type="protein sequence ID" value="KFN50386.1"/>
    <property type="molecule type" value="Genomic_DNA"/>
</dbReference>
<gene>
    <name evidence="5" type="ORF">P873_06850</name>
</gene>
<evidence type="ECO:0000256" key="2">
    <source>
        <dbReference type="ARBA" id="ARBA00023015"/>
    </source>
</evidence>